<evidence type="ECO:0000256" key="6">
    <source>
        <dbReference type="ARBA" id="ARBA00023004"/>
    </source>
</evidence>
<dbReference type="InterPro" id="IPR017972">
    <property type="entry name" value="Cyt_P450_CS"/>
</dbReference>
<dbReference type="GO" id="GO:0016705">
    <property type="term" value="F:oxidoreductase activity, acting on paired donors, with incorporation or reduction of molecular oxygen"/>
    <property type="evidence" value="ECO:0007669"/>
    <property type="project" value="InterPro"/>
</dbReference>
<dbReference type="GO" id="GO:0005506">
    <property type="term" value="F:iron ion binding"/>
    <property type="evidence" value="ECO:0007669"/>
    <property type="project" value="InterPro"/>
</dbReference>
<evidence type="ECO:0000313" key="11">
    <source>
        <dbReference type="Proteomes" id="UP000531561"/>
    </source>
</evidence>
<keyword evidence="10" id="KW-0503">Monooxygenase</keyword>
<name>A0A8H6AUX6_9HELO</name>
<feature type="transmembrane region" description="Helical" evidence="8">
    <location>
        <begin position="789"/>
        <end position="810"/>
    </location>
</feature>
<dbReference type="Proteomes" id="UP000531561">
    <property type="component" value="Unassembled WGS sequence"/>
</dbReference>
<evidence type="ECO:0000259" key="9">
    <source>
        <dbReference type="Pfam" id="PF01494"/>
    </source>
</evidence>
<keyword evidence="2" id="KW-0285">Flavoprotein</keyword>
<dbReference type="CDD" id="cd11041">
    <property type="entry name" value="CYP503A1-like"/>
    <property type="match status" value="1"/>
</dbReference>
<evidence type="ECO:0000256" key="1">
    <source>
        <dbReference type="ARBA" id="ARBA00007992"/>
    </source>
</evidence>
<keyword evidence="11" id="KW-1185">Reference proteome</keyword>
<feature type="transmembrane region" description="Helical" evidence="8">
    <location>
        <begin position="518"/>
        <end position="544"/>
    </location>
</feature>
<evidence type="ECO:0000256" key="3">
    <source>
        <dbReference type="ARBA" id="ARBA00022723"/>
    </source>
</evidence>
<dbReference type="GO" id="GO:0071949">
    <property type="term" value="F:FAD binding"/>
    <property type="evidence" value="ECO:0007669"/>
    <property type="project" value="InterPro"/>
</dbReference>
<dbReference type="InterPro" id="IPR002938">
    <property type="entry name" value="FAD-bd"/>
</dbReference>
<keyword evidence="8" id="KW-0812">Transmembrane</keyword>
<evidence type="ECO:0000256" key="5">
    <source>
        <dbReference type="ARBA" id="ARBA00023002"/>
    </source>
</evidence>
<keyword evidence="5" id="KW-0560">Oxidoreductase</keyword>
<feature type="transmembrane region" description="Helical" evidence="8">
    <location>
        <begin position="725"/>
        <end position="751"/>
    </location>
</feature>
<dbReference type="Pfam" id="PF00067">
    <property type="entry name" value="p450"/>
    <property type="match status" value="1"/>
</dbReference>
<evidence type="ECO:0000256" key="4">
    <source>
        <dbReference type="ARBA" id="ARBA00022827"/>
    </source>
</evidence>
<feature type="transmembrane region" description="Helical" evidence="8">
    <location>
        <begin position="641"/>
        <end position="659"/>
    </location>
</feature>
<dbReference type="GO" id="GO:0020037">
    <property type="term" value="F:heme binding"/>
    <property type="evidence" value="ECO:0007669"/>
    <property type="project" value="InterPro"/>
</dbReference>
<dbReference type="SUPFAM" id="SSF48264">
    <property type="entry name" value="Cytochrome P450"/>
    <property type="match status" value="1"/>
</dbReference>
<dbReference type="PROSITE" id="PS00086">
    <property type="entry name" value="CYTOCHROME_P450"/>
    <property type="match status" value="1"/>
</dbReference>
<evidence type="ECO:0000256" key="2">
    <source>
        <dbReference type="ARBA" id="ARBA00022630"/>
    </source>
</evidence>
<dbReference type="EMBL" id="JABFCT010000007">
    <property type="protein sequence ID" value="KAF5874032.1"/>
    <property type="molecule type" value="Genomic_DNA"/>
</dbReference>
<dbReference type="GO" id="GO:0004497">
    <property type="term" value="F:monooxygenase activity"/>
    <property type="evidence" value="ECO:0007669"/>
    <property type="project" value="UniProtKB-KW"/>
</dbReference>
<dbReference type="RefSeq" id="XP_037192978.1">
    <property type="nucleotide sequence ID" value="XM_037334444.1"/>
</dbReference>
<dbReference type="SUPFAM" id="SSF51905">
    <property type="entry name" value="FAD/NAD(P)-binding domain"/>
    <property type="match status" value="1"/>
</dbReference>
<dbReference type="PANTHER" id="PTHR47356:SF2">
    <property type="entry name" value="FAD-BINDING DOMAIN-CONTAINING PROTEIN-RELATED"/>
    <property type="match status" value="1"/>
</dbReference>
<keyword evidence="8" id="KW-0472">Membrane</keyword>
<feature type="domain" description="FAD-binding" evidence="9">
    <location>
        <begin position="292"/>
        <end position="351"/>
    </location>
</feature>
<dbReference type="InterPro" id="IPR050562">
    <property type="entry name" value="FAD_mOase_fung"/>
</dbReference>
<dbReference type="Gene3D" id="1.10.630.10">
    <property type="entry name" value="Cytochrome P450"/>
    <property type="match status" value="1"/>
</dbReference>
<dbReference type="InterPro" id="IPR036188">
    <property type="entry name" value="FAD/NAD-bd_sf"/>
</dbReference>
<sequence length="1308" mass="147328">MTQASQMKVVIVGGSIAGLTLAHCLSRYGIDYIILERRHDIAPQVGASVSLMPNGSRILDQLGMFDAVSENIEPCVFMQTWDENGRLLSETDAPILTGKRLGYTITFLEREKLLEILYRHLPDKSKVLTGKYVRSIEQDSKEAVVVCEDGSRYSGDVIAGADGIHSTIRSEMRRQIAKEGTSKDLEALKRDEIALSAEYSCLFGISKPIPGLEIGHTHRSSGKGASTLLFGGVDGKLYWFLFTKNEERTFGDGIPRYKKGDETNHVAKYMHHHVSGNILLSEVWKNRIVANFVTIEEMENEHWNWNRVACLGDSIHKMTPNLGQGANCAIESAAEMANSLSKALRDDGSKPAIEDIRNVLSLYYQKRNVRANLIVKAANKFTRVEALATTGDWVASMFVIPRLGDILADRGAKVQVGATRLDCLPIPKRALEGTMPWSTNSGIGKEENRKRRAQLALPLILIAFYFFWNKTPAPKGFTVTKSFSEVKLEMLSSIANTIPLVTIWTIESYRRGNALTLANIFPTAFLLLAQRFGIEFIAPIYFFFHYVQSPQENFAALDNRLTNMAFAKIMPLAILLFSLGPSYAIWSSIEPESAQWIYGNAWYWYPVYLTIFLRILRFIVKDTTRLNRIYKPTADLTYLRVSYGISIVICAAFHLYGSLNNSTLTAFLTQEPQSPFQSIQPIQAILNAVPEFWTSKQTSLYSAAFYWTILHFADLKFVGKLKESWLLILTISLFSNLFAGPGVGLIVMWAWREEIMAKKHITIETSNSKQIWKMSQRLKGINFRNSLELGWNSIFLIVGFLILAAILIAWTQKPDEELLLERLKDLDLPIVGVGPNVNVGESLEIGTQTYPNSPYVVPADRVPIVILPNSAINIIKSLPEAKISFEKEVYARHLAHLLLKKDQKIFSEPILNSIKQDLTRNISKTLDTLWDEVDYAFEKNIGTLPDDDEGWKNVSVYGKVLNVVALLSGRVFVGAPLCREEEWIKATIAYTIILGVTVGMLWKRPWWQRRILAPLYFRTLVGVHKKAEELLKPLLEREAALDPSELEKKAEEQNDGQLIRWLLSHTPQKGGKIDVKQLAHDQLTVSLAAIHTTSITISHLLYDLATYPEHVAPLRKELESVIADHKTAGGNGKLSKVELTKLWKMDSFIKESQRLNPPILVQMRRYLTSPLALPSGHILPSGTFCGVDAQMTNRTVPYYEASPITHQQAPFDAFDGFRFSKLRSVPGNENRYQFVTSSTESLNFGHGTHACPGRFFASNEIKIAFAEVLLKWDVRLKPGEGRPANLYTDTNVMPNMKGEVQMRRRELF</sequence>
<keyword evidence="6" id="KW-0408">Iron</keyword>
<dbReference type="Pfam" id="PF01494">
    <property type="entry name" value="FAD_binding_3"/>
    <property type="match status" value="2"/>
</dbReference>
<reference evidence="10 11" key="1">
    <citation type="journal article" date="2020" name="Phytopathology">
        <title>A high-quality genome resource of Botrytis fragariae, a new and rapidly spreading fungal pathogen causing strawberry gray mold in the U.S.A.</title>
        <authorList>
            <person name="Wu Y."/>
            <person name="Saski C.A."/>
            <person name="Schnabel G."/>
            <person name="Xiao S."/>
            <person name="Hu M."/>
        </authorList>
    </citation>
    <scope>NUCLEOTIDE SEQUENCE [LARGE SCALE GENOMIC DNA]</scope>
    <source>
        <strain evidence="10 11">BVB16</strain>
    </source>
</reference>
<evidence type="ECO:0000313" key="10">
    <source>
        <dbReference type="EMBL" id="KAF5874032.1"/>
    </source>
</evidence>
<evidence type="ECO:0000256" key="8">
    <source>
        <dbReference type="SAM" id="Phobius"/>
    </source>
</evidence>
<accession>A0A8H6AUX6</accession>
<keyword evidence="3" id="KW-0479">Metal-binding</keyword>
<dbReference type="InterPro" id="IPR036396">
    <property type="entry name" value="Cyt_P450_sf"/>
</dbReference>
<keyword evidence="7" id="KW-0843">Virulence</keyword>
<keyword evidence="4" id="KW-0274">FAD</keyword>
<evidence type="ECO:0000256" key="7">
    <source>
        <dbReference type="ARBA" id="ARBA00023026"/>
    </source>
</evidence>
<proteinExistence type="inferred from homology"/>
<organism evidence="10 11">
    <name type="scientific">Botrytis fragariae</name>
    <dbReference type="NCBI Taxonomy" id="1964551"/>
    <lineage>
        <taxon>Eukaryota</taxon>
        <taxon>Fungi</taxon>
        <taxon>Dikarya</taxon>
        <taxon>Ascomycota</taxon>
        <taxon>Pezizomycotina</taxon>
        <taxon>Leotiomycetes</taxon>
        <taxon>Helotiales</taxon>
        <taxon>Sclerotiniaceae</taxon>
        <taxon>Botrytis</taxon>
    </lineage>
</organism>
<dbReference type="PRINTS" id="PR00420">
    <property type="entry name" value="RNGMNOXGNASE"/>
</dbReference>
<dbReference type="InterPro" id="IPR001128">
    <property type="entry name" value="Cyt_P450"/>
</dbReference>
<dbReference type="OrthoDB" id="10029326at2759"/>
<dbReference type="Gene3D" id="3.50.50.60">
    <property type="entry name" value="FAD/NAD(P)-binding domain"/>
    <property type="match status" value="1"/>
</dbReference>
<gene>
    <name evidence="10" type="ORF">Bfra_004038</name>
</gene>
<keyword evidence="8" id="KW-1133">Transmembrane helix</keyword>
<protein>
    <submittedName>
        <fullName evidence="10">Putative cytochrome p450 monooxygenase protein</fullName>
    </submittedName>
</protein>
<comment type="caution">
    <text evidence="10">The sequence shown here is derived from an EMBL/GenBank/DDBJ whole genome shotgun (WGS) entry which is preliminary data.</text>
</comment>
<feature type="domain" description="FAD-binding" evidence="9">
    <location>
        <begin position="7"/>
        <end position="182"/>
    </location>
</feature>
<feature type="transmembrane region" description="Helical" evidence="8">
    <location>
        <begin position="601"/>
        <end position="620"/>
    </location>
</feature>
<feature type="transmembrane region" description="Helical" evidence="8">
    <location>
        <begin position="565"/>
        <end position="589"/>
    </location>
</feature>
<dbReference type="GeneID" id="59258136"/>
<dbReference type="PANTHER" id="PTHR47356">
    <property type="entry name" value="FAD-DEPENDENT MONOOXYGENASE ASQG-RELATED"/>
    <property type="match status" value="1"/>
</dbReference>
<comment type="similarity">
    <text evidence="1">Belongs to the paxM FAD-dependent monooxygenase family.</text>
</comment>